<evidence type="ECO:0000313" key="3">
    <source>
        <dbReference type="Proteomes" id="UP000253517"/>
    </source>
</evidence>
<dbReference type="AlphaFoldDB" id="A0A369A1X3"/>
<organism evidence="2 3">
    <name type="scientific">Schleiferia thermophila</name>
    <dbReference type="NCBI Taxonomy" id="884107"/>
    <lineage>
        <taxon>Bacteria</taxon>
        <taxon>Pseudomonadati</taxon>
        <taxon>Bacteroidota</taxon>
        <taxon>Flavobacteriia</taxon>
        <taxon>Flavobacteriales</taxon>
        <taxon>Schleiferiaceae</taxon>
        <taxon>Schleiferia</taxon>
    </lineage>
</organism>
<keyword evidence="1" id="KW-1133">Transmembrane helix</keyword>
<protein>
    <submittedName>
        <fullName evidence="2">Uncharacterized protein</fullName>
    </submittedName>
</protein>
<feature type="transmembrane region" description="Helical" evidence="1">
    <location>
        <begin position="26"/>
        <end position="45"/>
    </location>
</feature>
<evidence type="ECO:0000256" key="1">
    <source>
        <dbReference type="SAM" id="Phobius"/>
    </source>
</evidence>
<keyword evidence="3" id="KW-1185">Reference proteome</keyword>
<keyword evidence="1" id="KW-0812">Transmembrane</keyword>
<dbReference type="RefSeq" id="WP_037359911.1">
    <property type="nucleotide sequence ID" value="NZ_QPJS01000005.1"/>
</dbReference>
<proteinExistence type="predicted"/>
<comment type="caution">
    <text evidence="2">The sequence shown here is derived from an EMBL/GenBank/DDBJ whole genome shotgun (WGS) entry which is preliminary data.</text>
</comment>
<name>A0A369A1X3_9FLAO</name>
<accession>A0A369A1X3</accession>
<keyword evidence="1" id="KW-0472">Membrane</keyword>
<dbReference type="Proteomes" id="UP000253517">
    <property type="component" value="Unassembled WGS sequence"/>
</dbReference>
<sequence>MDNENQKKKSPSRFSKLLLLLEDVKIVLEIIYVIVFLFFFLFLLLELKRYYSIDVFPGYDTAIDDLYGAMKGIISELFKKLFGEEVKI</sequence>
<dbReference type="EMBL" id="QPJS01000005">
    <property type="protein sequence ID" value="RCX02077.1"/>
    <property type="molecule type" value="Genomic_DNA"/>
</dbReference>
<evidence type="ECO:0000313" key="2">
    <source>
        <dbReference type="EMBL" id="RCX02077.1"/>
    </source>
</evidence>
<reference evidence="2 3" key="1">
    <citation type="submission" date="2018-07" db="EMBL/GenBank/DDBJ databases">
        <title>Genomic Encyclopedia of Type Strains, Phase IV (KMG-IV): sequencing the most valuable type-strain genomes for metagenomic binning, comparative biology and taxonomic classification.</title>
        <authorList>
            <person name="Goeker M."/>
        </authorList>
    </citation>
    <scope>NUCLEOTIDE SEQUENCE [LARGE SCALE GENOMIC DNA]</scope>
    <source>
        <strain evidence="2 3">DSM 21410</strain>
    </source>
</reference>
<gene>
    <name evidence="2" type="ORF">DES35_10548</name>
</gene>